<proteinExistence type="predicted"/>
<dbReference type="PROSITE" id="PS51674">
    <property type="entry name" value="4FE4S_WBL"/>
    <property type="match status" value="1"/>
</dbReference>
<dbReference type="Proteomes" id="UP000465302">
    <property type="component" value="Unassembled WGS sequence"/>
</dbReference>
<evidence type="ECO:0000313" key="2">
    <source>
        <dbReference type="EMBL" id="GFG51358.1"/>
    </source>
</evidence>
<evidence type="ECO:0000259" key="1">
    <source>
        <dbReference type="PROSITE" id="PS51674"/>
    </source>
</evidence>
<organism evidence="2 3">
    <name type="scientific">Mycolicibacterium agri</name>
    <name type="common">Mycobacterium agri</name>
    <dbReference type="NCBI Taxonomy" id="36811"/>
    <lineage>
        <taxon>Bacteria</taxon>
        <taxon>Bacillati</taxon>
        <taxon>Actinomycetota</taxon>
        <taxon>Actinomycetes</taxon>
        <taxon>Mycobacteriales</taxon>
        <taxon>Mycobacteriaceae</taxon>
        <taxon>Mycolicibacterium</taxon>
    </lineage>
</organism>
<evidence type="ECO:0000313" key="3">
    <source>
        <dbReference type="Proteomes" id="UP000465302"/>
    </source>
</evidence>
<gene>
    <name evidence="2" type="ORF">MAGR_27990</name>
</gene>
<sequence>MNLMVIDEPSTYACTRDPDRWTTTADEGAKALCRACPRRWACAREACRTPGAEGLWAGILIPEAGRGRRFALKQLRELAEQNGFPVTK</sequence>
<dbReference type="EMBL" id="BLKS01000001">
    <property type="protein sequence ID" value="GFG51358.1"/>
    <property type="molecule type" value="Genomic_DNA"/>
</dbReference>
<protein>
    <submittedName>
        <fullName evidence="2">WhiB family transcriptional regulator</fullName>
    </submittedName>
</protein>
<dbReference type="AlphaFoldDB" id="A0A7I9W1W7"/>
<dbReference type="Pfam" id="PF02467">
    <property type="entry name" value="Whib"/>
    <property type="match status" value="1"/>
</dbReference>
<reference evidence="2 3" key="1">
    <citation type="journal article" date="2019" name="Emerg. Microbes Infect.">
        <title>Comprehensive subspecies identification of 175 nontuberculous mycobacteria species based on 7547 genomic profiles.</title>
        <authorList>
            <person name="Matsumoto Y."/>
            <person name="Kinjo T."/>
            <person name="Motooka D."/>
            <person name="Nabeya D."/>
            <person name="Jung N."/>
            <person name="Uechi K."/>
            <person name="Horii T."/>
            <person name="Iida T."/>
            <person name="Fujita J."/>
            <person name="Nakamura S."/>
        </authorList>
    </citation>
    <scope>NUCLEOTIDE SEQUENCE [LARGE SCALE GENOMIC DNA]</scope>
    <source>
        <strain evidence="2 3">JCM 6377</strain>
    </source>
</reference>
<name>A0A7I9W1W7_MYCAG</name>
<comment type="caution">
    <text evidence="2">The sequence shown here is derived from an EMBL/GenBank/DDBJ whole genome shotgun (WGS) entry which is preliminary data.</text>
</comment>
<feature type="domain" description="4Fe-4S Wbl-type" evidence="1">
    <location>
        <begin position="13"/>
        <end position="66"/>
    </location>
</feature>
<dbReference type="InterPro" id="IPR034768">
    <property type="entry name" value="4FE4S_WBL"/>
</dbReference>
<accession>A0A7I9W1W7</accession>